<evidence type="ECO:0000256" key="3">
    <source>
        <dbReference type="ARBA" id="ARBA00022833"/>
    </source>
</evidence>
<dbReference type="OrthoDB" id="692041at2759"/>
<dbReference type="KEGG" id="rsz:108835705"/>
<reference evidence="6" key="1">
    <citation type="submission" date="2025-08" db="UniProtKB">
        <authorList>
            <consortium name="RefSeq"/>
        </authorList>
    </citation>
    <scope>IDENTIFICATION</scope>
    <source>
        <tissue evidence="6">Leaf</tissue>
    </source>
</reference>
<organism evidence="5 6">
    <name type="scientific">Raphanus sativus</name>
    <name type="common">Radish</name>
    <name type="synonym">Raphanus raphanistrum var. sativus</name>
    <dbReference type="NCBI Taxonomy" id="3726"/>
    <lineage>
        <taxon>Eukaryota</taxon>
        <taxon>Viridiplantae</taxon>
        <taxon>Streptophyta</taxon>
        <taxon>Embryophyta</taxon>
        <taxon>Tracheophyta</taxon>
        <taxon>Spermatophyta</taxon>
        <taxon>Magnoliopsida</taxon>
        <taxon>eudicotyledons</taxon>
        <taxon>Gunneridae</taxon>
        <taxon>Pentapetalae</taxon>
        <taxon>rosids</taxon>
        <taxon>malvids</taxon>
        <taxon>Brassicales</taxon>
        <taxon>Brassicaceae</taxon>
        <taxon>Brassiceae</taxon>
        <taxon>Raphanus</taxon>
    </lineage>
</organism>
<evidence type="ECO:0000256" key="4">
    <source>
        <dbReference type="SAM" id="MobiDB-lite"/>
    </source>
</evidence>
<keyword evidence="1" id="KW-0479">Metal-binding</keyword>
<feature type="compositionally biased region" description="Low complexity" evidence="4">
    <location>
        <begin position="1"/>
        <end position="23"/>
    </location>
</feature>
<sequence>MNLPSSTATSTSDSPHTASSTPPGTCVACKSQDSWVIHSARLRGILRFYCTHCLLRNHPASFCPTCFAFYDSSPPHQSRRVSCSDCNSNTHIHCAGDAKSPPYRCPPCRDPENFSFFRPTVDENGARSMDKSLSEAFLCAAKIAASSMNKAVTFYRSEAERKGKDAAVAKKRAREALEDVLKLEEKAKSAAVSKPSVDVSGNRDQKPKQSPASNGGLKQIESSAAPTTQVKKQSPSVMQVKQEK</sequence>
<keyword evidence="5" id="KW-1185">Reference proteome</keyword>
<dbReference type="PANTHER" id="PTHR34451:SF15">
    <property type="entry name" value="PHD-TYPE DOMAIN-CONTAINING PROTEIN"/>
    <property type="match status" value="1"/>
</dbReference>
<dbReference type="GO" id="GO:0008270">
    <property type="term" value="F:zinc ion binding"/>
    <property type="evidence" value="ECO:0007669"/>
    <property type="project" value="UniProtKB-KW"/>
</dbReference>
<keyword evidence="3" id="KW-0862">Zinc</keyword>
<proteinExistence type="predicted"/>
<dbReference type="AlphaFoldDB" id="A0A6J0LX98"/>
<keyword evidence="2" id="KW-0863">Zinc-finger</keyword>
<dbReference type="InterPro" id="IPR019786">
    <property type="entry name" value="Zinc_finger_PHD-type_CS"/>
</dbReference>
<evidence type="ECO:0000256" key="2">
    <source>
        <dbReference type="ARBA" id="ARBA00022771"/>
    </source>
</evidence>
<dbReference type="Proteomes" id="UP000504610">
    <property type="component" value="Unplaced"/>
</dbReference>
<gene>
    <name evidence="6" type="primary">LOC108835705</name>
</gene>
<accession>A0A6J0LX98</accession>
<dbReference type="PANTHER" id="PTHR34451">
    <property type="entry name" value="PHD FINGER FAMILY PROTEIN"/>
    <property type="match status" value="1"/>
</dbReference>
<dbReference type="RefSeq" id="XP_018464428.1">
    <property type="nucleotide sequence ID" value="XM_018608926.2"/>
</dbReference>
<dbReference type="GeneID" id="108835705"/>
<name>A0A6J0LX98_RAPSA</name>
<evidence type="ECO:0000313" key="5">
    <source>
        <dbReference type="Proteomes" id="UP000504610"/>
    </source>
</evidence>
<protein>
    <submittedName>
        <fullName evidence="6">Uncharacterized protein LOC108835705</fullName>
    </submittedName>
</protein>
<dbReference type="PROSITE" id="PS01359">
    <property type="entry name" value="ZF_PHD_1"/>
    <property type="match status" value="1"/>
</dbReference>
<evidence type="ECO:0000256" key="1">
    <source>
        <dbReference type="ARBA" id="ARBA00022723"/>
    </source>
</evidence>
<feature type="region of interest" description="Disordered" evidence="4">
    <location>
        <begin position="187"/>
        <end position="244"/>
    </location>
</feature>
<evidence type="ECO:0000313" key="6">
    <source>
        <dbReference type="RefSeq" id="XP_018464428.1"/>
    </source>
</evidence>
<feature type="compositionally biased region" description="Polar residues" evidence="4">
    <location>
        <begin position="220"/>
        <end position="244"/>
    </location>
</feature>
<feature type="region of interest" description="Disordered" evidence="4">
    <location>
        <begin position="1"/>
        <end position="24"/>
    </location>
</feature>